<dbReference type="GO" id="GO:0005737">
    <property type="term" value="C:cytoplasm"/>
    <property type="evidence" value="ECO:0007669"/>
    <property type="project" value="UniProtKB-SubCell"/>
</dbReference>
<comment type="similarity">
    <text evidence="4">Belongs to the FliW family.</text>
</comment>
<proteinExistence type="inferred from homology"/>
<reference evidence="5" key="1">
    <citation type="submission" date="2020-11" db="EMBL/GenBank/DDBJ databases">
        <title>Azospira restricta DSM 18626 genome sequence.</title>
        <authorList>
            <person name="Moe W.M."/>
        </authorList>
    </citation>
    <scope>NUCLEOTIDE SEQUENCE</scope>
    <source>
        <strain evidence="5">DSM 18626</strain>
    </source>
</reference>
<dbReference type="GO" id="GO:0006417">
    <property type="term" value="P:regulation of translation"/>
    <property type="evidence" value="ECO:0007669"/>
    <property type="project" value="UniProtKB-KW"/>
</dbReference>
<evidence type="ECO:0000256" key="3">
    <source>
        <dbReference type="ARBA" id="ARBA00022845"/>
    </source>
</evidence>
<accession>A0A974SMM9</accession>
<evidence type="ECO:0000313" key="6">
    <source>
        <dbReference type="Proteomes" id="UP000663444"/>
    </source>
</evidence>
<dbReference type="HAMAP" id="MF_01185">
    <property type="entry name" value="FliW"/>
    <property type="match status" value="1"/>
</dbReference>
<organism evidence="5 6">
    <name type="scientific">Azospira restricta</name>
    <dbReference type="NCBI Taxonomy" id="404405"/>
    <lineage>
        <taxon>Bacteria</taxon>
        <taxon>Pseudomonadati</taxon>
        <taxon>Pseudomonadota</taxon>
        <taxon>Betaproteobacteria</taxon>
        <taxon>Rhodocyclales</taxon>
        <taxon>Rhodocyclaceae</taxon>
        <taxon>Azospira</taxon>
    </lineage>
</organism>
<keyword evidence="3 4" id="KW-0810">Translation regulation</keyword>
<keyword evidence="1 4" id="KW-0963">Cytoplasm</keyword>
<keyword evidence="6" id="KW-1185">Reference proteome</keyword>
<dbReference type="AlphaFoldDB" id="A0A974SMM9"/>
<dbReference type="PANTHER" id="PTHR39190">
    <property type="entry name" value="FLAGELLAR ASSEMBLY FACTOR FLIW"/>
    <property type="match status" value="1"/>
</dbReference>
<dbReference type="Pfam" id="PF02623">
    <property type="entry name" value="FliW"/>
    <property type="match status" value="1"/>
</dbReference>
<evidence type="ECO:0000256" key="2">
    <source>
        <dbReference type="ARBA" id="ARBA00022795"/>
    </source>
</evidence>
<keyword evidence="5" id="KW-0966">Cell projection</keyword>
<evidence type="ECO:0000256" key="4">
    <source>
        <dbReference type="HAMAP-Rule" id="MF_01185"/>
    </source>
</evidence>
<sequence length="142" mass="16131">MKIDIAKFGLKDVPVNPDSVFTFPQGLVGFEDARRFTLFHEEGKPTVFWLQSLDDPQLAFSVVPPESIDVQYEMELSDEDAALIDLKDPAEVVVVVVLYRQEADNGRIAANTRSPLVLNTRSRLGMQKILREFHPTLLYRAR</sequence>
<comment type="subunit">
    <text evidence="4">Interacts with translational regulator CsrA and flagellin(s).</text>
</comment>
<dbReference type="InterPro" id="IPR024046">
    <property type="entry name" value="Flagellar_assmbl_FliW_dom_sf"/>
</dbReference>
<dbReference type="Proteomes" id="UP000663444">
    <property type="component" value="Chromosome"/>
</dbReference>
<keyword evidence="5" id="KW-0282">Flagellum</keyword>
<dbReference type="NCBIfam" id="NF009792">
    <property type="entry name" value="PRK13284.1"/>
    <property type="match status" value="1"/>
</dbReference>
<comment type="function">
    <text evidence="4">Acts as an anti-CsrA protein, binds CsrA and prevents it from repressing translation of its target genes, one of which is flagellin. Binds to flagellin and participates in the assembly of the flagellum.</text>
</comment>
<protein>
    <recommendedName>
        <fullName evidence="4">Flagellar assembly factor FliW</fullName>
    </recommendedName>
</protein>
<gene>
    <name evidence="4 5" type="primary">fliW</name>
    <name evidence="5" type="ORF">IWH25_12645</name>
</gene>
<dbReference type="Gene3D" id="2.30.290.10">
    <property type="entry name" value="BH3618-like"/>
    <property type="match status" value="1"/>
</dbReference>
<dbReference type="EMBL" id="CP064781">
    <property type="protein sequence ID" value="QRJ62617.1"/>
    <property type="molecule type" value="Genomic_DNA"/>
</dbReference>
<dbReference type="PANTHER" id="PTHR39190:SF1">
    <property type="entry name" value="FLAGELLAR ASSEMBLY FACTOR FLIW"/>
    <property type="match status" value="1"/>
</dbReference>
<name>A0A974SMM9_9RHOO</name>
<keyword evidence="4" id="KW-0143">Chaperone</keyword>
<dbReference type="RefSeq" id="WP_203386148.1">
    <property type="nucleotide sequence ID" value="NZ_CP064781.1"/>
</dbReference>
<dbReference type="KEGG" id="ares:IWH25_12645"/>
<dbReference type="SUPFAM" id="SSF141457">
    <property type="entry name" value="BH3618-like"/>
    <property type="match status" value="1"/>
</dbReference>
<dbReference type="InterPro" id="IPR003775">
    <property type="entry name" value="Flagellar_assembly_factor_FliW"/>
</dbReference>
<keyword evidence="5" id="KW-0969">Cilium</keyword>
<dbReference type="GO" id="GO:0044780">
    <property type="term" value="P:bacterial-type flagellum assembly"/>
    <property type="evidence" value="ECO:0007669"/>
    <property type="project" value="UniProtKB-UniRule"/>
</dbReference>
<evidence type="ECO:0000256" key="1">
    <source>
        <dbReference type="ARBA" id="ARBA00022490"/>
    </source>
</evidence>
<evidence type="ECO:0000313" key="5">
    <source>
        <dbReference type="EMBL" id="QRJ62617.1"/>
    </source>
</evidence>
<keyword evidence="2 4" id="KW-1005">Bacterial flagellum biogenesis</keyword>
<comment type="subcellular location">
    <subcellularLocation>
        <location evidence="4">Cytoplasm</location>
    </subcellularLocation>
</comment>